<dbReference type="Proteomes" id="UP000306628">
    <property type="component" value="Unassembled WGS sequence"/>
</dbReference>
<dbReference type="InterPro" id="IPR011032">
    <property type="entry name" value="GroES-like_sf"/>
</dbReference>
<dbReference type="SUPFAM" id="SSF51735">
    <property type="entry name" value="NAD(P)-binding Rossmann-fold domains"/>
    <property type="match status" value="1"/>
</dbReference>
<dbReference type="InterPro" id="IPR051397">
    <property type="entry name" value="Zn-ADH-like_protein"/>
</dbReference>
<dbReference type="PANTHER" id="PTHR43677:SF11">
    <property type="entry name" value="ZINC-CONTAINING ALCOHOL DEHYDROGENASE"/>
    <property type="match status" value="1"/>
</dbReference>
<dbReference type="Gene3D" id="3.40.50.720">
    <property type="entry name" value="NAD(P)-binding Rossmann-like Domain"/>
    <property type="match status" value="1"/>
</dbReference>
<dbReference type="InterPro" id="IPR036291">
    <property type="entry name" value="NAD(P)-bd_dom_sf"/>
</dbReference>
<organism evidence="2 3">
    <name type="scientific">Nonomuraea zeae</name>
    <dbReference type="NCBI Taxonomy" id="1642303"/>
    <lineage>
        <taxon>Bacteria</taxon>
        <taxon>Bacillati</taxon>
        <taxon>Actinomycetota</taxon>
        <taxon>Actinomycetes</taxon>
        <taxon>Streptosporangiales</taxon>
        <taxon>Streptosporangiaceae</taxon>
        <taxon>Nonomuraea</taxon>
    </lineage>
</organism>
<proteinExistence type="predicted"/>
<keyword evidence="3" id="KW-1185">Reference proteome</keyword>
<evidence type="ECO:0000313" key="2">
    <source>
        <dbReference type="EMBL" id="TMR39880.1"/>
    </source>
</evidence>
<dbReference type="GO" id="GO:0016491">
    <property type="term" value="F:oxidoreductase activity"/>
    <property type="evidence" value="ECO:0007669"/>
    <property type="project" value="TreeGrafter"/>
</dbReference>
<reference evidence="2 3" key="1">
    <citation type="submission" date="2019-05" db="EMBL/GenBank/DDBJ databases">
        <title>Draft genome sequence of Nonomuraea zeae DSM 100528.</title>
        <authorList>
            <person name="Saricaoglu S."/>
            <person name="Isik K."/>
        </authorList>
    </citation>
    <scope>NUCLEOTIDE SEQUENCE [LARGE SCALE GENOMIC DNA]</scope>
    <source>
        <strain evidence="2 3">DSM 100528</strain>
    </source>
</reference>
<evidence type="ECO:0000313" key="3">
    <source>
        <dbReference type="Proteomes" id="UP000306628"/>
    </source>
</evidence>
<dbReference type="AlphaFoldDB" id="A0A5S4HJS2"/>
<dbReference type="Pfam" id="PF00107">
    <property type="entry name" value="ADH_zinc_N"/>
    <property type="match status" value="1"/>
</dbReference>
<evidence type="ECO:0000259" key="1">
    <source>
        <dbReference type="Pfam" id="PF00107"/>
    </source>
</evidence>
<gene>
    <name evidence="2" type="ORF">ETD85_00430</name>
</gene>
<dbReference type="Gene3D" id="3.90.180.10">
    <property type="entry name" value="Medium-chain alcohol dehydrogenases, catalytic domain"/>
    <property type="match status" value="2"/>
</dbReference>
<dbReference type="InterPro" id="IPR013149">
    <property type="entry name" value="ADH-like_C"/>
</dbReference>
<sequence length="313" mass="32815">MHAAVIRAADAPPVYRDHPDPAPHNGDELVVEVLAAGLHHLTRSKANGSHYTSSGRYPLVPGVDGVVRDQEGNLRYVVLDDTALGTFADRTLIDPRRSVILPGGIDPVQIAAAMNPAMSSWVALRRRVDFHAGQRVLVLGATGNAGRMAVQIAKLFGAAQVIAAGRDATRLKALAALGADETITFDQIGHGEIGHAADVDVVIDYVWGEPAAGAMIPMLTARADRTTPLTWIQIGSVAGQSAPIPSAALRSARLQIVGSGIGSVPARDFIAELPELASSVTAGAIDVRARAVPLAQVTQAWAAETEERIVFVP</sequence>
<feature type="domain" description="Alcohol dehydrogenase-like C-terminal" evidence="1">
    <location>
        <begin position="146"/>
        <end position="271"/>
    </location>
</feature>
<dbReference type="SUPFAM" id="SSF50129">
    <property type="entry name" value="GroES-like"/>
    <property type="match status" value="1"/>
</dbReference>
<dbReference type="OrthoDB" id="9787435at2"/>
<dbReference type="PANTHER" id="PTHR43677">
    <property type="entry name" value="SHORT-CHAIN DEHYDROGENASE/REDUCTASE"/>
    <property type="match status" value="1"/>
</dbReference>
<name>A0A5S4HJS2_9ACTN</name>
<protein>
    <submittedName>
        <fullName evidence="2">Zinc-binding alcohol dehydrogenase family protein</fullName>
    </submittedName>
</protein>
<dbReference type="EMBL" id="VCKX01000001">
    <property type="protein sequence ID" value="TMR39880.1"/>
    <property type="molecule type" value="Genomic_DNA"/>
</dbReference>
<dbReference type="RefSeq" id="WP_138687536.1">
    <property type="nucleotide sequence ID" value="NZ_JBHSAZ010000052.1"/>
</dbReference>
<comment type="caution">
    <text evidence="2">The sequence shown here is derived from an EMBL/GenBank/DDBJ whole genome shotgun (WGS) entry which is preliminary data.</text>
</comment>
<accession>A0A5S4HJS2</accession>